<gene>
    <name evidence="1" type="ORF">ACFSL4_11825</name>
</gene>
<organism evidence="1 2">
    <name type="scientific">Streptomyces caeni</name>
    <dbReference type="NCBI Taxonomy" id="2307231"/>
    <lineage>
        <taxon>Bacteria</taxon>
        <taxon>Bacillati</taxon>
        <taxon>Actinomycetota</taxon>
        <taxon>Actinomycetes</taxon>
        <taxon>Kitasatosporales</taxon>
        <taxon>Streptomycetaceae</taxon>
        <taxon>Streptomyces</taxon>
    </lineage>
</organism>
<dbReference type="EMBL" id="JBHUDX010000028">
    <property type="protein sequence ID" value="MFD1658877.1"/>
    <property type="molecule type" value="Genomic_DNA"/>
</dbReference>
<sequence length="238" mass="25915">MPQLPEDIIDRLTQMERRIQQLSTAVNNRPALNQISGGTVEITDGGSLLVRTPSGTPMFRVGGWSGGEYGMEIHRQSGSLAMSLYNGDGLSTSLQPLRIYDSANREIISDDITTGGLARPWLAMLPPQDTGYTRWPQTSSTSWTTIAMSYNVVWQPKMRLLLNTRASSGATGSVRVLVNGAQWGSTVTAPADFDYSDLVATDFASVYRTLLKVEIQAQVTSTSGTVYAVPVLMYGRQT</sequence>
<name>A0ABW4INF7_9ACTN</name>
<protein>
    <submittedName>
        <fullName evidence="1">Uncharacterized protein</fullName>
    </submittedName>
</protein>
<dbReference type="RefSeq" id="WP_381081421.1">
    <property type="nucleotide sequence ID" value="NZ_JBHUDX010000028.1"/>
</dbReference>
<accession>A0ABW4INF7</accession>
<comment type="caution">
    <text evidence="1">The sequence shown here is derived from an EMBL/GenBank/DDBJ whole genome shotgun (WGS) entry which is preliminary data.</text>
</comment>
<proteinExistence type="predicted"/>
<keyword evidence="2" id="KW-1185">Reference proteome</keyword>
<reference evidence="2" key="1">
    <citation type="journal article" date="2019" name="Int. J. Syst. Evol. Microbiol.">
        <title>The Global Catalogue of Microorganisms (GCM) 10K type strain sequencing project: providing services to taxonomists for standard genome sequencing and annotation.</title>
        <authorList>
            <consortium name="The Broad Institute Genomics Platform"/>
            <consortium name="The Broad Institute Genome Sequencing Center for Infectious Disease"/>
            <person name="Wu L."/>
            <person name="Ma J."/>
        </authorList>
    </citation>
    <scope>NUCLEOTIDE SEQUENCE [LARGE SCALE GENOMIC DNA]</scope>
    <source>
        <strain evidence="2">CGMCC 1.12470</strain>
    </source>
</reference>
<dbReference type="Proteomes" id="UP001597261">
    <property type="component" value="Unassembled WGS sequence"/>
</dbReference>
<evidence type="ECO:0000313" key="2">
    <source>
        <dbReference type="Proteomes" id="UP001597261"/>
    </source>
</evidence>
<evidence type="ECO:0000313" key="1">
    <source>
        <dbReference type="EMBL" id="MFD1658877.1"/>
    </source>
</evidence>